<evidence type="ECO:0000256" key="2">
    <source>
        <dbReference type="SAM" id="Phobius"/>
    </source>
</evidence>
<feature type="region of interest" description="Disordered" evidence="1">
    <location>
        <begin position="67"/>
        <end position="102"/>
    </location>
</feature>
<evidence type="ECO:0000256" key="1">
    <source>
        <dbReference type="SAM" id="MobiDB-lite"/>
    </source>
</evidence>
<keyword evidence="2" id="KW-0472">Membrane</keyword>
<proteinExistence type="predicted"/>
<organism evidence="3">
    <name type="scientific">Amoebidium parasiticum</name>
    <dbReference type="NCBI Taxonomy" id="4881"/>
    <lineage>
        <taxon>Eukaryota</taxon>
        <taxon>Ichthyosporea</taxon>
        <taxon>Ichthyophonida</taxon>
        <taxon>Amoebidiaceae</taxon>
        <taxon>Amoebidium</taxon>
    </lineage>
</organism>
<dbReference type="AlphaFoldDB" id="Q8M0B6"/>
<gene>
    <name evidence="3" type="primary">orf102</name>
</gene>
<feature type="transmembrane region" description="Helical" evidence="2">
    <location>
        <begin position="6"/>
        <end position="27"/>
    </location>
</feature>
<reference evidence="3" key="1">
    <citation type="journal article" date="2002" name="Curr. Biol.">
        <title>The closest unicellular relatives of animals.</title>
        <authorList>
            <person name="Lang B.F."/>
            <person name="O'Kelly C."/>
            <person name="Nerad T."/>
            <person name="Gray M.W."/>
            <person name="Burger G."/>
        </authorList>
    </citation>
    <scope>NUCLEOTIDE SEQUENCE</scope>
    <source>
        <strain evidence="3">JAP-7-2</strain>
    </source>
</reference>
<protein>
    <submittedName>
        <fullName evidence="3">Orf102</fullName>
    </submittedName>
</protein>
<dbReference type="EMBL" id="AF538049">
    <property type="protein sequence ID" value="AAN04076.1"/>
    <property type="molecule type" value="Genomic_DNA"/>
</dbReference>
<evidence type="ECO:0000313" key="3">
    <source>
        <dbReference type="EMBL" id="AAN04076.1"/>
    </source>
</evidence>
<name>Q8M0B6_AMOPA</name>
<accession>Q8M0B6</accession>
<geneLocation type="mitochondrion" evidence="3"/>
<keyword evidence="2" id="KW-1133">Transmembrane helix</keyword>
<feature type="transmembrane region" description="Helical" evidence="2">
    <location>
        <begin position="34"/>
        <end position="54"/>
    </location>
</feature>
<keyword evidence="2" id="KW-0812">Transmembrane</keyword>
<keyword evidence="3" id="KW-0496">Mitochondrion</keyword>
<sequence length="102" mass="10729">MERVGLINLATLSVVILVGAGGWLTVYLAMRANLAFYTLAVIAFVAYAALYSFLGAFGNQLVYFSSSSGANSSNKGDGGKETSNKGTYSWKPISGSSSEEEL</sequence>